<dbReference type="AlphaFoldDB" id="A0A9W5UYV5"/>
<sequence>MKEIEKYMTPAEASYKWGIKRATLKNKISPSTLNEEQKEELHKMIEEGLIKFFLAPNGTRKEWIISRDAMFVWFGEPRISKNLFRIYGIICTKKDIFYDT</sequence>
<dbReference type="Proteomes" id="UP000014018">
    <property type="component" value="Unassembled WGS sequence"/>
</dbReference>
<dbReference type="RefSeq" id="WP_016110701.1">
    <property type="nucleotide sequence ID" value="NZ_KB976180.1"/>
</dbReference>
<dbReference type="EMBL" id="AHFB01000193">
    <property type="protein sequence ID" value="EOO23494.1"/>
    <property type="molecule type" value="Genomic_DNA"/>
</dbReference>
<comment type="caution">
    <text evidence="1">The sequence shown here is derived from an EMBL/GenBank/DDBJ whole genome shotgun (WGS) entry which is preliminary data.</text>
</comment>
<evidence type="ECO:0000313" key="1">
    <source>
        <dbReference type="EMBL" id="EOO23494.1"/>
    </source>
</evidence>
<protein>
    <submittedName>
        <fullName evidence="1">Uncharacterized protein</fullName>
    </submittedName>
</protein>
<proteinExistence type="predicted"/>
<evidence type="ECO:0000313" key="2">
    <source>
        <dbReference type="Proteomes" id="UP000014018"/>
    </source>
</evidence>
<reference evidence="1 2" key="1">
    <citation type="submission" date="2012-12" db="EMBL/GenBank/DDBJ databases">
        <title>The Genome Sequence of Bacillus cereus VD133.</title>
        <authorList>
            <consortium name="The Broad Institute Genome Sequencing Platform"/>
            <consortium name="The Broad Institute Genome Sequencing Center for Infectious Disease"/>
            <person name="Feldgarden M."/>
            <person name="Van der Auwera G.A."/>
            <person name="Mahillon J."/>
            <person name="Duprez V."/>
            <person name="Timmery S."/>
            <person name="Mattelet C."/>
            <person name="Dierick K."/>
            <person name="Sun M."/>
            <person name="Yu Z."/>
            <person name="Zhu L."/>
            <person name="Hu X."/>
            <person name="Shank E.B."/>
            <person name="Swiecicka I."/>
            <person name="Hansen B.M."/>
            <person name="Andrup L."/>
            <person name="Walker B."/>
            <person name="Young S.K."/>
            <person name="Zeng Q."/>
            <person name="Gargeya S."/>
            <person name="Fitzgerald M."/>
            <person name="Haas B."/>
            <person name="Abouelleil A."/>
            <person name="Alvarado L."/>
            <person name="Arachchi H.M."/>
            <person name="Berlin A.M."/>
            <person name="Chapman S.B."/>
            <person name="Dewar J."/>
            <person name="Goldberg J."/>
            <person name="Griggs A."/>
            <person name="Gujja S."/>
            <person name="Hansen M."/>
            <person name="Howarth C."/>
            <person name="Imamovic A."/>
            <person name="Larimer J."/>
            <person name="McCowan C."/>
            <person name="Murphy C."/>
            <person name="Neiman D."/>
            <person name="Pearson M."/>
            <person name="Priest M."/>
            <person name="Roberts A."/>
            <person name="Saif S."/>
            <person name="Shea T."/>
            <person name="Sisk P."/>
            <person name="Sykes S."/>
            <person name="Wortman J."/>
            <person name="Nusbaum C."/>
            <person name="Birren B."/>
        </authorList>
    </citation>
    <scope>NUCLEOTIDE SEQUENCE [LARGE SCALE GENOMIC DNA]</scope>
    <source>
        <strain evidence="1 2">VD133</strain>
    </source>
</reference>
<organism evidence="1 2">
    <name type="scientific">Bacillus cereus VD133</name>
    <dbReference type="NCBI Taxonomy" id="1053233"/>
    <lineage>
        <taxon>Bacteria</taxon>
        <taxon>Bacillati</taxon>
        <taxon>Bacillota</taxon>
        <taxon>Bacilli</taxon>
        <taxon>Bacillales</taxon>
        <taxon>Bacillaceae</taxon>
        <taxon>Bacillus</taxon>
        <taxon>Bacillus cereus group</taxon>
    </lineage>
</organism>
<name>A0A9W5UYV5_BACCE</name>
<gene>
    <name evidence="1" type="ORF">IIU_07025</name>
</gene>
<accession>A0A9W5UYV5</accession>